<dbReference type="STRING" id="504832.OCA5_c22380"/>
<dbReference type="OrthoDB" id="384721at2"/>
<dbReference type="KEGG" id="oca:OCAR_5771"/>
<gene>
    <name evidence="2" type="ordered locus">OCA5_c22380</name>
</gene>
<dbReference type="PATRIC" id="fig|504832.7.peg.2363"/>
<dbReference type="Proteomes" id="UP000007730">
    <property type="component" value="Chromosome"/>
</dbReference>
<protein>
    <submittedName>
        <fullName evidence="2">Glycerophosphoryl diester phosphodiesterase</fullName>
    </submittedName>
</protein>
<keyword evidence="3" id="KW-1185">Reference proteome</keyword>
<dbReference type="PANTHER" id="PTHR46211:SF1">
    <property type="entry name" value="GLYCEROPHOSPHODIESTER PHOSPHODIESTERASE, CYTOPLASMIC"/>
    <property type="match status" value="1"/>
</dbReference>
<dbReference type="PROSITE" id="PS51704">
    <property type="entry name" value="GP_PDE"/>
    <property type="match status" value="1"/>
</dbReference>
<dbReference type="SUPFAM" id="SSF51695">
    <property type="entry name" value="PLC-like phosphodiesterases"/>
    <property type="match status" value="1"/>
</dbReference>
<dbReference type="GO" id="GO:0008081">
    <property type="term" value="F:phosphoric diester hydrolase activity"/>
    <property type="evidence" value="ECO:0007669"/>
    <property type="project" value="InterPro"/>
</dbReference>
<evidence type="ECO:0000313" key="3">
    <source>
        <dbReference type="Proteomes" id="UP000007730"/>
    </source>
</evidence>
<proteinExistence type="predicted"/>
<dbReference type="KEGG" id="ocg:OCA5_c22380"/>
<dbReference type="PANTHER" id="PTHR46211">
    <property type="entry name" value="GLYCEROPHOSPHORYL DIESTER PHOSPHODIESTERASE"/>
    <property type="match status" value="1"/>
</dbReference>
<evidence type="ECO:0000259" key="1">
    <source>
        <dbReference type="PROSITE" id="PS51704"/>
    </source>
</evidence>
<dbReference type="EMBL" id="CP002826">
    <property type="protein sequence ID" value="AEI06940.1"/>
    <property type="molecule type" value="Genomic_DNA"/>
</dbReference>
<organism evidence="2 3">
    <name type="scientific">Afipia carboxidovorans (strain ATCC 49405 / DSM 1227 / KCTC 32145 / OM5)</name>
    <name type="common">Oligotropha carboxidovorans</name>
    <dbReference type="NCBI Taxonomy" id="504832"/>
    <lineage>
        <taxon>Bacteria</taxon>
        <taxon>Pseudomonadati</taxon>
        <taxon>Pseudomonadota</taxon>
        <taxon>Alphaproteobacteria</taxon>
        <taxon>Hyphomicrobiales</taxon>
        <taxon>Nitrobacteraceae</taxon>
        <taxon>Afipia</taxon>
    </lineage>
</organism>
<feature type="domain" description="GP-PDE" evidence="1">
    <location>
        <begin position="11"/>
        <end position="255"/>
    </location>
</feature>
<evidence type="ECO:0000313" key="2">
    <source>
        <dbReference type="EMBL" id="AEI06940.1"/>
    </source>
</evidence>
<dbReference type="eggNOG" id="COG0584">
    <property type="taxonomic scope" value="Bacteria"/>
</dbReference>
<dbReference type="InterPro" id="IPR017946">
    <property type="entry name" value="PLC-like_Pdiesterase_TIM-brl"/>
</dbReference>
<reference evidence="2 3" key="1">
    <citation type="journal article" date="2011" name="J. Bacteriol.">
        <title>Complete genome sequences of the chemolithoautotrophic Oligotropha carboxidovorans strains OM4 and OM5.</title>
        <authorList>
            <person name="Volland S."/>
            <person name="Rachinger M."/>
            <person name="Strittmatter A."/>
            <person name="Daniel R."/>
            <person name="Gottschalk G."/>
            <person name="Meyer O."/>
        </authorList>
    </citation>
    <scope>NUCLEOTIDE SEQUENCE [LARGE SCALE GENOMIC DNA]</scope>
    <source>
        <strain evidence="3">ATCC 49405 / DSM 1227 / KCTC 32145 / OM5</strain>
    </source>
</reference>
<dbReference type="AlphaFoldDB" id="B6JFT7"/>
<accession>B6JFT7</accession>
<dbReference type="HOGENOM" id="CLU_030006_10_0_5"/>
<dbReference type="RefSeq" id="WP_012562926.1">
    <property type="nucleotide sequence ID" value="NC_011386.1"/>
</dbReference>
<dbReference type="GO" id="GO:0006629">
    <property type="term" value="P:lipid metabolic process"/>
    <property type="evidence" value="ECO:0007669"/>
    <property type="project" value="InterPro"/>
</dbReference>
<name>B6JFT7_AFIC5</name>
<dbReference type="Pfam" id="PF03009">
    <property type="entry name" value="GDPD"/>
    <property type="match status" value="1"/>
</dbReference>
<dbReference type="Gene3D" id="3.20.20.190">
    <property type="entry name" value="Phosphatidylinositol (PI) phosphodiesterase"/>
    <property type="match status" value="1"/>
</dbReference>
<dbReference type="InterPro" id="IPR030395">
    <property type="entry name" value="GP_PDE_dom"/>
</dbReference>
<sequence>MPFRAPRWLTAAPVAHRGLHDPAKSIVESTASAFVAAIAGGFAIETDVQLSEDGEAMVFHDDTLARLTECDDDIRTLRTAELKEVCFKTTSDRMMTLAELCEMTAGRVPLVVEIKSRFDGDRRLVRRIAEVVRNYQGPLALMSFDPDQVCAVRDHLPNITRGIVAERTYREEEWQMLPPEKVRGMLGLRHAFHTRPHFVAYWIDELPAPAPLIARHLFGCALLTWTVRTAEQRARAARYADQIIFEGFVPSIARP</sequence>